<evidence type="ECO:0000256" key="3">
    <source>
        <dbReference type="PROSITE-ProRule" id="PRU00221"/>
    </source>
</evidence>
<keyword evidence="2" id="KW-0677">Repeat</keyword>
<protein>
    <submittedName>
        <fullName evidence="6">WD40 repeat-like protein</fullName>
    </submittedName>
</protein>
<dbReference type="InterPro" id="IPR050349">
    <property type="entry name" value="WD_LIS1/nudF_dynein_reg"/>
</dbReference>
<dbReference type="PROSITE" id="PS00678">
    <property type="entry name" value="WD_REPEATS_1"/>
    <property type="match status" value="2"/>
</dbReference>
<organism evidence="6 7">
    <name type="scientific">Macrolepiota fuliginosa MF-IS2</name>
    <dbReference type="NCBI Taxonomy" id="1400762"/>
    <lineage>
        <taxon>Eukaryota</taxon>
        <taxon>Fungi</taxon>
        <taxon>Dikarya</taxon>
        <taxon>Basidiomycota</taxon>
        <taxon>Agaricomycotina</taxon>
        <taxon>Agaricomycetes</taxon>
        <taxon>Agaricomycetidae</taxon>
        <taxon>Agaricales</taxon>
        <taxon>Agaricineae</taxon>
        <taxon>Agaricaceae</taxon>
        <taxon>Macrolepiota</taxon>
    </lineage>
</organism>
<feature type="repeat" description="WD" evidence="3">
    <location>
        <begin position="578"/>
        <end position="607"/>
    </location>
</feature>
<feature type="repeat" description="WD" evidence="3">
    <location>
        <begin position="356"/>
        <end position="395"/>
    </location>
</feature>
<dbReference type="SUPFAM" id="SSF81383">
    <property type="entry name" value="F-box domain"/>
    <property type="match status" value="1"/>
</dbReference>
<dbReference type="Pfam" id="PF12937">
    <property type="entry name" value="F-box-like"/>
    <property type="match status" value="1"/>
</dbReference>
<dbReference type="PROSITE" id="PS50082">
    <property type="entry name" value="WD_REPEATS_2"/>
    <property type="match status" value="3"/>
</dbReference>
<dbReference type="PRINTS" id="PR00320">
    <property type="entry name" value="GPROTEINBRPT"/>
</dbReference>
<dbReference type="PROSITE" id="PS50294">
    <property type="entry name" value="WD_REPEATS_REGION"/>
    <property type="match status" value="2"/>
</dbReference>
<accession>A0A9P5XFU4</accession>
<feature type="region of interest" description="Disordered" evidence="4">
    <location>
        <begin position="141"/>
        <end position="187"/>
    </location>
</feature>
<dbReference type="SUPFAM" id="SSF50978">
    <property type="entry name" value="WD40 repeat-like"/>
    <property type="match status" value="1"/>
</dbReference>
<dbReference type="InterPro" id="IPR019775">
    <property type="entry name" value="WD40_repeat_CS"/>
</dbReference>
<feature type="region of interest" description="Disordered" evidence="4">
    <location>
        <begin position="84"/>
        <end position="123"/>
    </location>
</feature>
<evidence type="ECO:0000256" key="2">
    <source>
        <dbReference type="ARBA" id="ARBA00022737"/>
    </source>
</evidence>
<dbReference type="InterPro" id="IPR036322">
    <property type="entry name" value="WD40_repeat_dom_sf"/>
</dbReference>
<feature type="compositionally biased region" description="Low complexity" evidence="4">
    <location>
        <begin position="141"/>
        <end position="157"/>
    </location>
</feature>
<feature type="domain" description="F-box" evidence="5">
    <location>
        <begin position="26"/>
        <end position="72"/>
    </location>
</feature>
<dbReference type="InterPro" id="IPR001680">
    <property type="entry name" value="WD40_rpt"/>
</dbReference>
<feature type="repeat" description="WD" evidence="3">
    <location>
        <begin position="226"/>
        <end position="271"/>
    </location>
</feature>
<dbReference type="Gene3D" id="1.20.1280.50">
    <property type="match status" value="1"/>
</dbReference>
<dbReference type="PANTHER" id="PTHR44129">
    <property type="entry name" value="WD REPEAT-CONTAINING PROTEIN POP1"/>
    <property type="match status" value="1"/>
</dbReference>
<evidence type="ECO:0000256" key="1">
    <source>
        <dbReference type="ARBA" id="ARBA00022574"/>
    </source>
</evidence>
<proteinExistence type="predicted"/>
<dbReference type="AlphaFoldDB" id="A0A9P5XFU4"/>
<dbReference type="Pfam" id="PF00400">
    <property type="entry name" value="WD40"/>
    <property type="match status" value="6"/>
</dbReference>
<reference evidence="6" key="1">
    <citation type="submission" date="2020-11" db="EMBL/GenBank/DDBJ databases">
        <authorList>
            <consortium name="DOE Joint Genome Institute"/>
            <person name="Ahrendt S."/>
            <person name="Riley R."/>
            <person name="Andreopoulos W."/>
            <person name="Labutti K."/>
            <person name="Pangilinan J."/>
            <person name="Ruiz-Duenas F.J."/>
            <person name="Barrasa J.M."/>
            <person name="Sanchez-Garcia M."/>
            <person name="Camarero S."/>
            <person name="Miyauchi S."/>
            <person name="Serrano A."/>
            <person name="Linde D."/>
            <person name="Babiker R."/>
            <person name="Drula E."/>
            <person name="Ayuso-Fernandez I."/>
            <person name="Pacheco R."/>
            <person name="Padilla G."/>
            <person name="Ferreira P."/>
            <person name="Barriuso J."/>
            <person name="Kellner H."/>
            <person name="Castanera R."/>
            <person name="Alfaro M."/>
            <person name="Ramirez L."/>
            <person name="Pisabarro A.G."/>
            <person name="Kuo A."/>
            <person name="Tritt A."/>
            <person name="Lipzen A."/>
            <person name="He G."/>
            <person name="Yan M."/>
            <person name="Ng V."/>
            <person name="Cullen D."/>
            <person name="Martin F."/>
            <person name="Rosso M.-N."/>
            <person name="Henrissat B."/>
            <person name="Hibbett D."/>
            <person name="Martinez A.T."/>
            <person name="Grigoriev I.V."/>
        </authorList>
    </citation>
    <scope>NUCLEOTIDE SEQUENCE</scope>
    <source>
        <strain evidence="6">MF-IS2</strain>
    </source>
</reference>
<feature type="compositionally biased region" description="Acidic residues" evidence="4">
    <location>
        <begin position="104"/>
        <end position="118"/>
    </location>
</feature>
<sequence length="666" mass="73362">MYQLLSSMPRSQLSSLQRRIAPLLQFDVVGSLPTEVALQIFSNLPPHSLLTCAIVSRRWNVLANDQSLWKALCATQNWEWRQPVRPSGLDAESSRKGGVLGIGNDDEGMGGSDDEDTKAEESFMTSELDSGFASLSMIRVPSQSSSRSAPGSSSVSRSKSRDTAYLPPVQRSKSAQSRYSAPPTLDPSPILKPNYKLLYRTHIHILNRFLTSHYRLSVIQTRGTPANGHMNMIYCVQLYTYPSTNRQVIFTGSRDKTIREWNLKTGEVERVLEGVHTESVLSLCVRKGRLASAGSDRRVVVWDLEAQPGNEVVKVLRDHVDSVLCVRFDDERLVSCSKDRTVRVYSFPGLELQHVFGGHRAAVNAVSLSPEFVVSGSGDRSMNVWDVKTGKLVQTFEDHHTRGIASIDFKPPCIVSGSSDKHIRLVDMNTSQGWSTSPEYDTAPLGHGHGLGNTNNAPLAHMNHLPHLLPSVHQHHIVDSAVGYTTCMCQSCGSVMSIPPTPTYTSPAISNVSSMDGGTGSDSSGRLSYMSHHPHVGYPAHLLHSYNLRRATQLPYQQQIQGVQQQQQQQQQQNQNHPQAHADLVRSVTLTPDFVISGSYDLSVKVWLRHSGAQVADLTGGHTGKIFCVAADRTRVVSCGEDLRICVWDFGVGVRGVEEGWVKGEL</sequence>
<feature type="region of interest" description="Disordered" evidence="4">
    <location>
        <begin position="559"/>
        <end position="580"/>
    </location>
</feature>
<dbReference type="EMBL" id="MU151126">
    <property type="protein sequence ID" value="KAF9449579.1"/>
    <property type="molecule type" value="Genomic_DNA"/>
</dbReference>
<dbReference type="SMART" id="SM00256">
    <property type="entry name" value="FBOX"/>
    <property type="match status" value="1"/>
</dbReference>
<evidence type="ECO:0000313" key="7">
    <source>
        <dbReference type="Proteomes" id="UP000807342"/>
    </source>
</evidence>
<dbReference type="InterPro" id="IPR036047">
    <property type="entry name" value="F-box-like_dom_sf"/>
</dbReference>
<dbReference type="InterPro" id="IPR020472">
    <property type="entry name" value="WD40_PAC1"/>
</dbReference>
<dbReference type="Gene3D" id="2.130.10.10">
    <property type="entry name" value="YVTN repeat-like/Quinoprotein amine dehydrogenase"/>
    <property type="match status" value="2"/>
</dbReference>
<dbReference type="CDD" id="cd00200">
    <property type="entry name" value="WD40"/>
    <property type="match status" value="1"/>
</dbReference>
<gene>
    <name evidence="6" type="ORF">P691DRAFT_544724</name>
</gene>
<evidence type="ECO:0000313" key="6">
    <source>
        <dbReference type="EMBL" id="KAF9449579.1"/>
    </source>
</evidence>
<dbReference type="InterPro" id="IPR015943">
    <property type="entry name" value="WD40/YVTN_repeat-like_dom_sf"/>
</dbReference>
<keyword evidence="7" id="KW-1185">Reference proteome</keyword>
<comment type="caution">
    <text evidence="6">The sequence shown here is derived from an EMBL/GenBank/DDBJ whole genome shotgun (WGS) entry which is preliminary data.</text>
</comment>
<evidence type="ECO:0000256" key="4">
    <source>
        <dbReference type="SAM" id="MobiDB-lite"/>
    </source>
</evidence>
<evidence type="ECO:0000259" key="5">
    <source>
        <dbReference type="PROSITE" id="PS50181"/>
    </source>
</evidence>
<feature type="compositionally biased region" description="Low complexity" evidence="4">
    <location>
        <begin position="559"/>
        <end position="575"/>
    </location>
</feature>
<dbReference type="OrthoDB" id="19711at2759"/>
<dbReference type="PROSITE" id="PS50181">
    <property type="entry name" value="FBOX"/>
    <property type="match status" value="1"/>
</dbReference>
<dbReference type="SMART" id="SM00320">
    <property type="entry name" value="WD40"/>
    <property type="match status" value="7"/>
</dbReference>
<dbReference type="InterPro" id="IPR001810">
    <property type="entry name" value="F-box_dom"/>
</dbReference>
<keyword evidence="1 3" id="KW-0853">WD repeat</keyword>
<dbReference type="Proteomes" id="UP000807342">
    <property type="component" value="Unassembled WGS sequence"/>
</dbReference>
<name>A0A9P5XFU4_9AGAR</name>